<evidence type="ECO:0008006" key="2">
    <source>
        <dbReference type="Google" id="ProtNLM"/>
    </source>
</evidence>
<dbReference type="Gene3D" id="2.60.120.620">
    <property type="entry name" value="q2cbj1_9rhob like domain"/>
    <property type="match status" value="1"/>
</dbReference>
<name>A0A382GUI8_9ZZZZ</name>
<gene>
    <name evidence="1" type="ORF">METZ01_LOCUS231067</name>
</gene>
<feature type="non-terminal residue" evidence="1">
    <location>
        <position position="87"/>
    </location>
</feature>
<protein>
    <recommendedName>
        <fullName evidence="2">Phytanoyl-CoA dioxygenase</fullName>
    </recommendedName>
</protein>
<dbReference type="SUPFAM" id="SSF51197">
    <property type="entry name" value="Clavaminate synthase-like"/>
    <property type="match status" value="1"/>
</dbReference>
<organism evidence="1">
    <name type="scientific">marine metagenome</name>
    <dbReference type="NCBI Taxonomy" id="408172"/>
    <lineage>
        <taxon>unclassified sequences</taxon>
        <taxon>metagenomes</taxon>
        <taxon>ecological metagenomes</taxon>
    </lineage>
</organism>
<dbReference type="AlphaFoldDB" id="A0A382GUI8"/>
<sequence>MHTQVPITQNDVDVYTDLGYLVIRNAFTKSRIQSLLVAVDRLIDRALAGDCEIGWIDKGNRLPARMGHLLHPDKYDHAYADWLGEDL</sequence>
<accession>A0A382GUI8</accession>
<dbReference type="EMBL" id="UINC01057258">
    <property type="protein sequence ID" value="SVB78213.1"/>
    <property type="molecule type" value="Genomic_DNA"/>
</dbReference>
<proteinExistence type="predicted"/>
<reference evidence="1" key="1">
    <citation type="submission" date="2018-05" db="EMBL/GenBank/DDBJ databases">
        <authorList>
            <person name="Lanie J.A."/>
            <person name="Ng W.-L."/>
            <person name="Kazmierczak K.M."/>
            <person name="Andrzejewski T.M."/>
            <person name="Davidsen T.M."/>
            <person name="Wayne K.J."/>
            <person name="Tettelin H."/>
            <person name="Glass J.I."/>
            <person name="Rusch D."/>
            <person name="Podicherti R."/>
            <person name="Tsui H.-C.T."/>
            <person name="Winkler M.E."/>
        </authorList>
    </citation>
    <scope>NUCLEOTIDE SEQUENCE</scope>
</reference>
<evidence type="ECO:0000313" key="1">
    <source>
        <dbReference type="EMBL" id="SVB78213.1"/>
    </source>
</evidence>